<dbReference type="Proteomes" id="UP000245119">
    <property type="component" value="Linkage Group LG12"/>
</dbReference>
<proteinExistence type="predicted"/>
<name>A0A2T7NGK7_POMCA</name>
<gene>
    <name evidence="1" type="ORF">C0Q70_18454</name>
</gene>
<dbReference type="EMBL" id="PZQS01000012">
    <property type="protein sequence ID" value="PVD20300.1"/>
    <property type="molecule type" value="Genomic_DNA"/>
</dbReference>
<evidence type="ECO:0000313" key="1">
    <source>
        <dbReference type="EMBL" id="PVD20300.1"/>
    </source>
</evidence>
<reference evidence="1 2" key="1">
    <citation type="submission" date="2018-04" db="EMBL/GenBank/DDBJ databases">
        <title>The genome of golden apple snail Pomacea canaliculata provides insight into stress tolerance and invasive adaptation.</title>
        <authorList>
            <person name="Liu C."/>
            <person name="Liu B."/>
            <person name="Ren Y."/>
            <person name="Zhang Y."/>
            <person name="Wang H."/>
            <person name="Li S."/>
            <person name="Jiang F."/>
            <person name="Yin L."/>
            <person name="Zhang G."/>
            <person name="Qian W."/>
            <person name="Fan W."/>
        </authorList>
    </citation>
    <scope>NUCLEOTIDE SEQUENCE [LARGE SCALE GENOMIC DNA]</scope>
    <source>
        <strain evidence="1">SZHN2017</strain>
        <tissue evidence="1">Muscle</tissue>
    </source>
</reference>
<organism evidence="1 2">
    <name type="scientific">Pomacea canaliculata</name>
    <name type="common">Golden apple snail</name>
    <dbReference type="NCBI Taxonomy" id="400727"/>
    <lineage>
        <taxon>Eukaryota</taxon>
        <taxon>Metazoa</taxon>
        <taxon>Spiralia</taxon>
        <taxon>Lophotrochozoa</taxon>
        <taxon>Mollusca</taxon>
        <taxon>Gastropoda</taxon>
        <taxon>Caenogastropoda</taxon>
        <taxon>Architaenioglossa</taxon>
        <taxon>Ampullarioidea</taxon>
        <taxon>Ampullariidae</taxon>
        <taxon>Pomacea</taxon>
    </lineage>
</organism>
<protein>
    <submittedName>
        <fullName evidence="1">Uncharacterized protein</fullName>
    </submittedName>
</protein>
<evidence type="ECO:0000313" key="2">
    <source>
        <dbReference type="Proteomes" id="UP000245119"/>
    </source>
</evidence>
<dbReference type="AlphaFoldDB" id="A0A2T7NGK7"/>
<sequence>MDNKRKRRAEWLEKWQPNPDVRFFDTLVAIRAPLSGPPTHLINRLWDERVCWMTSRQAYSMSEGKLPTFHRQVHGQHHTADNCVWYPAGSTHARLSVGQGKGAGCGAGGFKAGAGAGAAGFISELPGGFWEVRKTSATTVLQASSTLTTMYGEVSN</sequence>
<keyword evidence="2" id="KW-1185">Reference proteome</keyword>
<comment type="caution">
    <text evidence="1">The sequence shown here is derived from an EMBL/GenBank/DDBJ whole genome shotgun (WGS) entry which is preliminary data.</text>
</comment>
<accession>A0A2T7NGK7</accession>